<gene>
    <name evidence="3" type="ORF">CP982_39435</name>
    <name evidence="2" type="ORF">FHS40_001295</name>
</gene>
<dbReference type="Proteomes" id="UP000326505">
    <property type="component" value="Chromosome"/>
</dbReference>
<reference evidence="2 5" key="2">
    <citation type="submission" date="2020-08" db="EMBL/GenBank/DDBJ databases">
        <title>Genomic Encyclopedia of Type Strains, Phase III (KMG-III): the genomes of soil and plant-associated and newly described type strains.</title>
        <authorList>
            <person name="Whitman W."/>
        </authorList>
    </citation>
    <scope>NUCLEOTIDE SEQUENCE [LARGE SCALE GENOMIC DNA]</scope>
    <source>
        <strain evidence="2 5">CECT 3146</strain>
    </source>
</reference>
<dbReference type="OrthoDB" id="4323442at2"/>
<keyword evidence="5" id="KW-1185">Reference proteome</keyword>
<accession>A0A5P2XLM7</accession>
<dbReference type="AlphaFoldDB" id="A0A5P2XLM7"/>
<organism evidence="3 4">
    <name type="scientific">Streptomyces spectabilis</name>
    <dbReference type="NCBI Taxonomy" id="68270"/>
    <lineage>
        <taxon>Bacteria</taxon>
        <taxon>Bacillati</taxon>
        <taxon>Actinomycetota</taxon>
        <taxon>Actinomycetes</taxon>
        <taxon>Kitasatosporales</taxon>
        <taxon>Streptomycetaceae</taxon>
        <taxon>Streptomyces</taxon>
    </lineage>
</organism>
<evidence type="ECO:0000313" key="5">
    <source>
        <dbReference type="Proteomes" id="UP000549009"/>
    </source>
</evidence>
<sequence length="128" mass="13584">MTYPKTTLRIALTCVLALGLTGLAQTGGATGSRAAAEAREPACPPPGGGSCYFEYYESSGARTIEFDPEVGRCYNTSSGGAVRGTNKTNRTVHLWPTSNCSGSATALVSPGFSWNDPSHHYYSFRPIR</sequence>
<feature type="signal peptide" evidence="1">
    <location>
        <begin position="1"/>
        <end position="24"/>
    </location>
</feature>
<dbReference type="RefSeq" id="WP_150514881.1">
    <property type="nucleotide sequence ID" value="NZ_BMSQ01000009.1"/>
</dbReference>
<evidence type="ECO:0000313" key="2">
    <source>
        <dbReference type="EMBL" id="MBB5102242.1"/>
    </source>
</evidence>
<protein>
    <recommendedName>
        <fullName evidence="6">Peptidase inhibitor</fullName>
    </recommendedName>
</protein>
<dbReference type="EMBL" id="JACHJD010000002">
    <property type="protein sequence ID" value="MBB5102242.1"/>
    <property type="molecule type" value="Genomic_DNA"/>
</dbReference>
<dbReference type="KEGG" id="sspb:CP982_39435"/>
<reference evidence="3 4" key="1">
    <citation type="submission" date="2017-09" db="EMBL/GenBank/DDBJ databases">
        <authorList>
            <person name="Lee N."/>
            <person name="Cho B.-K."/>
        </authorList>
    </citation>
    <scope>NUCLEOTIDE SEQUENCE [LARGE SCALE GENOMIC DNA]</scope>
    <source>
        <strain evidence="3 4">ATCC 27465</strain>
    </source>
</reference>
<feature type="chain" id="PRO_5044623438" description="Peptidase inhibitor" evidence="1">
    <location>
        <begin position="25"/>
        <end position="128"/>
    </location>
</feature>
<evidence type="ECO:0000313" key="3">
    <source>
        <dbReference type="EMBL" id="QEV64025.1"/>
    </source>
</evidence>
<keyword evidence="1" id="KW-0732">Signal</keyword>
<evidence type="ECO:0000256" key="1">
    <source>
        <dbReference type="SAM" id="SignalP"/>
    </source>
</evidence>
<proteinExistence type="predicted"/>
<dbReference type="EMBL" id="CP023690">
    <property type="protein sequence ID" value="QEV64025.1"/>
    <property type="molecule type" value="Genomic_DNA"/>
</dbReference>
<dbReference type="Proteomes" id="UP000549009">
    <property type="component" value="Unassembled WGS sequence"/>
</dbReference>
<evidence type="ECO:0000313" key="4">
    <source>
        <dbReference type="Proteomes" id="UP000326505"/>
    </source>
</evidence>
<name>A0A5P2XLM7_STRST</name>
<evidence type="ECO:0008006" key="6">
    <source>
        <dbReference type="Google" id="ProtNLM"/>
    </source>
</evidence>